<organism evidence="3 4">
    <name type="scientific">Bacteroides intestinalis</name>
    <dbReference type="NCBI Taxonomy" id="329854"/>
    <lineage>
        <taxon>Bacteria</taxon>
        <taxon>Pseudomonadati</taxon>
        <taxon>Bacteroidota</taxon>
        <taxon>Bacteroidia</taxon>
        <taxon>Bacteroidales</taxon>
        <taxon>Bacteroidaceae</taxon>
        <taxon>Bacteroides</taxon>
    </lineage>
</organism>
<comment type="caution">
    <text evidence="3">The sequence shown here is derived from an EMBL/GenBank/DDBJ whole genome shotgun (WGS) entry which is preliminary data.</text>
</comment>
<dbReference type="Gene3D" id="2.40.128.350">
    <property type="match status" value="1"/>
</dbReference>
<name>A0A414LG94_9BACE</name>
<protein>
    <recommendedName>
        <fullName evidence="2">Lipocalin-like domain-containing protein</fullName>
    </recommendedName>
</protein>
<evidence type="ECO:0000259" key="2">
    <source>
        <dbReference type="Pfam" id="PF13944"/>
    </source>
</evidence>
<accession>A0A414LG94</accession>
<dbReference type="PROSITE" id="PS51257">
    <property type="entry name" value="PROKAR_LIPOPROTEIN"/>
    <property type="match status" value="1"/>
</dbReference>
<evidence type="ECO:0000313" key="4">
    <source>
        <dbReference type="Proteomes" id="UP000285650"/>
    </source>
</evidence>
<keyword evidence="1" id="KW-0732">Signal</keyword>
<dbReference type="AlphaFoldDB" id="A0A414LG94"/>
<sequence length="150" mass="16015">MKKSIFYLFAVVCAMCLFTACSDDDDDDNKSVTVNSVVGTYKGTLKVLQESIPNISISLTKVSDSKINIELKNFTFSSIPVGDIKVECDVWSSENGLEITGSGNVTIAILGITVPVSVEGVVNNTTLDIDIDISEIPALGSIKAEFTGKK</sequence>
<dbReference type="Pfam" id="PF13944">
    <property type="entry name" value="Calycin_like"/>
    <property type="match status" value="1"/>
</dbReference>
<dbReference type="Proteomes" id="UP000285650">
    <property type="component" value="Unassembled WGS sequence"/>
</dbReference>
<gene>
    <name evidence="3" type="ORF">DW712_06190</name>
</gene>
<evidence type="ECO:0000256" key="1">
    <source>
        <dbReference type="SAM" id="SignalP"/>
    </source>
</evidence>
<reference evidence="3 4" key="1">
    <citation type="submission" date="2018-08" db="EMBL/GenBank/DDBJ databases">
        <title>A genome reference for cultivated species of the human gut microbiota.</title>
        <authorList>
            <person name="Zou Y."/>
            <person name="Xue W."/>
            <person name="Luo G."/>
        </authorList>
    </citation>
    <scope>NUCLEOTIDE SEQUENCE [LARGE SCALE GENOMIC DNA]</scope>
    <source>
        <strain evidence="3 4">AM27-17</strain>
    </source>
</reference>
<proteinExistence type="predicted"/>
<feature type="domain" description="Lipocalin-like" evidence="2">
    <location>
        <begin position="38"/>
        <end position="149"/>
    </location>
</feature>
<dbReference type="EMBL" id="QSKV01000003">
    <property type="protein sequence ID" value="RHE93652.1"/>
    <property type="molecule type" value="Genomic_DNA"/>
</dbReference>
<evidence type="ECO:0000313" key="3">
    <source>
        <dbReference type="EMBL" id="RHE93652.1"/>
    </source>
</evidence>
<feature type="signal peptide" evidence="1">
    <location>
        <begin position="1"/>
        <end position="22"/>
    </location>
</feature>
<dbReference type="RefSeq" id="WP_118221278.1">
    <property type="nucleotide sequence ID" value="NZ_JADNIJ010000005.1"/>
</dbReference>
<feature type="chain" id="PRO_5019169435" description="Lipocalin-like domain-containing protein" evidence="1">
    <location>
        <begin position="23"/>
        <end position="150"/>
    </location>
</feature>
<dbReference type="InterPro" id="IPR024311">
    <property type="entry name" value="Lipocalin-like"/>
</dbReference>